<name>A0A085JEP1_9GAMM</name>
<feature type="domain" description="Thiolase N-terminal" evidence="5">
    <location>
        <begin position="3"/>
        <end position="232"/>
    </location>
</feature>
<evidence type="ECO:0000313" key="8">
    <source>
        <dbReference type="Proteomes" id="UP000028602"/>
    </source>
</evidence>
<dbReference type="EC" id="2.3.1.-" evidence="7"/>
<dbReference type="PANTHER" id="PTHR18919:SF151">
    <property type="entry name" value="BLR2427 PROTEIN"/>
    <property type="match status" value="1"/>
</dbReference>
<comment type="caution">
    <text evidence="7">The sequence shown here is derived from an EMBL/GenBank/DDBJ whole genome shotgun (WGS) entry which is preliminary data.</text>
</comment>
<protein>
    <submittedName>
        <fullName evidence="7">3-ketoacyl-CoA thiolase/acetyl-CoA acetyltransferase</fullName>
        <ecNumber evidence="7">2.3.1.-</ecNumber>
        <ecNumber evidence="7">2.3.1.16</ecNumber>
        <ecNumber evidence="7">2.3.1.9</ecNumber>
    </submittedName>
</protein>
<dbReference type="EC" id="2.3.1.9" evidence="7"/>
<dbReference type="EC" id="2.3.1.16" evidence="7"/>
<dbReference type="PANTHER" id="PTHR18919">
    <property type="entry name" value="ACETYL-COA C-ACYLTRANSFERASE"/>
    <property type="match status" value="1"/>
</dbReference>
<evidence type="ECO:0000259" key="6">
    <source>
        <dbReference type="Pfam" id="PF02803"/>
    </source>
</evidence>
<evidence type="ECO:0000256" key="4">
    <source>
        <dbReference type="RuleBase" id="RU003557"/>
    </source>
</evidence>
<evidence type="ECO:0000313" key="7">
    <source>
        <dbReference type="EMBL" id="KFD18937.1"/>
    </source>
</evidence>
<keyword evidence="8" id="KW-1185">Reference proteome</keyword>
<accession>A0A085JEP1</accession>
<keyword evidence="2 4" id="KW-0808">Transferase</keyword>
<dbReference type="eggNOG" id="COG0183">
    <property type="taxonomic scope" value="Bacteria"/>
</dbReference>
<gene>
    <name evidence="7" type="ORF">GTPT_2238</name>
</gene>
<dbReference type="InterPro" id="IPR016039">
    <property type="entry name" value="Thiolase-like"/>
</dbReference>
<dbReference type="SUPFAM" id="SSF53901">
    <property type="entry name" value="Thiolase-like"/>
    <property type="match status" value="2"/>
</dbReference>
<comment type="similarity">
    <text evidence="1 4">Belongs to the thiolase-like superfamily. Thiolase family.</text>
</comment>
<dbReference type="NCBIfam" id="TIGR01930">
    <property type="entry name" value="AcCoA-C-Actrans"/>
    <property type="match status" value="1"/>
</dbReference>
<proteinExistence type="inferred from homology"/>
<feature type="domain" description="Thiolase C-terminal" evidence="6">
    <location>
        <begin position="253"/>
        <end position="366"/>
    </location>
</feature>
<dbReference type="Gene3D" id="3.40.47.10">
    <property type="match status" value="2"/>
</dbReference>
<dbReference type="PROSITE" id="PS00737">
    <property type="entry name" value="THIOLASE_2"/>
    <property type="match status" value="1"/>
</dbReference>
<sequence>MSVIIAALRSAVVPRGGAFGSLKVHQLAEPVITALLTQSGIAAAEVDQLILANSLGAGGNPARMTALAAGMPGVSGISIDTQCAGGLDAVALASALVDSGAAGIVIAGGAESYSRRPLRGETFADGRPACFYTRPPFSPDPATDPDMTEAADTLAAQYSLTRQAQDAWAIDSHRKAMAARDRLQQETVPIAGIVTDGYPRQLSERLAARAPVLSGTVSLVSTAVEADGAAFCLVVSDAVAARLKPVSGLTICGSVSAGADSRLPGYAPVVALRQLFSEFPRVDPKQCVTELMEAYASQAIVCLQESGLDLQQTNCGGGALARGHPIGASGAILVCRLFHELQRSGRSYGVCAIAAAGGLGSAMLLSQYEAHNPHH</sequence>
<dbReference type="CDD" id="cd00751">
    <property type="entry name" value="thiolase"/>
    <property type="match status" value="1"/>
</dbReference>
<dbReference type="Pfam" id="PF00108">
    <property type="entry name" value="Thiolase_N"/>
    <property type="match status" value="1"/>
</dbReference>
<dbReference type="InterPro" id="IPR002155">
    <property type="entry name" value="Thiolase"/>
</dbReference>
<dbReference type="OrthoDB" id="9764638at2"/>
<dbReference type="Proteomes" id="UP000028602">
    <property type="component" value="Unassembled WGS sequence"/>
</dbReference>
<dbReference type="RefSeq" id="WP_029990408.1">
    <property type="nucleotide sequence ID" value="NZ_ATMJ01000024.1"/>
</dbReference>
<dbReference type="GO" id="GO:0003985">
    <property type="term" value="F:acetyl-CoA C-acetyltransferase activity"/>
    <property type="evidence" value="ECO:0007669"/>
    <property type="project" value="UniProtKB-EC"/>
</dbReference>
<organism evidence="7 8">
    <name type="scientific">Tatumella ptyseos ATCC 33301</name>
    <dbReference type="NCBI Taxonomy" id="1005995"/>
    <lineage>
        <taxon>Bacteria</taxon>
        <taxon>Pseudomonadati</taxon>
        <taxon>Pseudomonadota</taxon>
        <taxon>Gammaproteobacteria</taxon>
        <taxon>Enterobacterales</taxon>
        <taxon>Erwiniaceae</taxon>
        <taxon>Tatumella</taxon>
    </lineage>
</organism>
<dbReference type="InterPro" id="IPR020613">
    <property type="entry name" value="Thiolase_CS"/>
</dbReference>
<keyword evidence="3 4" id="KW-0012">Acyltransferase</keyword>
<evidence type="ECO:0000256" key="1">
    <source>
        <dbReference type="ARBA" id="ARBA00010982"/>
    </source>
</evidence>
<evidence type="ECO:0000256" key="3">
    <source>
        <dbReference type="ARBA" id="ARBA00023315"/>
    </source>
</evidence>
<evidence type="ECO:0000256" key="2">
    <source>
        <dbReference type="ARBA" id="ARBA00022679"/>
    </source>
</evidence>
<dbReference type="EMBL" id="JMPR01000035">
    <property type="protein sequence ID" value="KFD18937.1"/>
    <property type="molecule type" value="Genomic_DNA"/>
</dbReference>
<dbReference type="PIRSF" id="PIRSF000429">
    <property type="entry name" value="Ac-CoA_Ac_transf"/>
    <property type="match status" value="1"/>
</dbReference>
<dbReference type="InterPro" id="IPR020617">
    <property type="entry name" value="Thiolase_C"/>
</dbReference>
<dbReference type="Pfam" id="PF02803">
    <property type="entry name" value="Thiolase_C"/>
    <property type="match status" value="1"/>
</dbReference>
<evidence type="ECO:0000259" key="5">
    <source>
        <dbReference type="Pfam" id="PF00108"/>
    </source>
</evidence>
<dbReference type="AlphaFoldDB" id="A0A085JEP1"/>
<dbReference type="InterPro" id="IPR020616">
    <property type="entry name" value="Thiolase_N"/>
</dbReference>
<reference evidence="7 8" key="1">
    <citation type="submission" date="2014-05" db="EMBL/GenBank/DDBJ databases">
        <title>ATOL: Assembling a taxonomically balanced genome-scale reconstruction of the evolutionary history of the Enterobacteriaceae.</title>
        <authorList>
            <person name="Plunkett G.III."/>
            <person name="Neeno-Eckwall E.C."/>
            <person name="Glasner J.D."/>
            <person name="Perna N.T."/>
        </authorList>
    </citation>
    <scope>NUCLEOTIDE SEQUENCE [LARGE SCALE GENOMIC DNA]</scope>
    <source>
        <strain evidence="7 8">ATCC 33301</strain>
    </source>
</reference>